<proteinExistence type="predicted"/>
<comment type="caution">
    <text evidence="1">The sequence shown here is derived from an EMBL/GenBank/DDBJ whole genome shotgun (WGS) entry which is preliminary data.</text>
</comment>
<accession>A0ACB8R4A0</accession>
<dbReference type="EMBL" id="MU276449">
    <property type="protein sequence ID" value="KAI0038633.1"/>
    <property type="molecule type" value="Genomic_DNA"/>
</dbReference>
<name>A0ACB8R4A0_9AGAM</name>
<organism evidence="1 2">
    <name type="scientific">Auriscalpium vulgare</name>
    <dbReference type="NCBI Taxonomy" id="40419"/>
    <lineage>
        <taxon>Eukaryota</taxon>
        <taxon>Fungi</taxon>
        <taxon>Dikarya</taxon>
        <taxon>Basidiomycota</taxon>
        <taxon>Agaricomycotina</taxon>
        <taxon>Agaricomycetes</taxon>
        <taxon>Russulales</taxon>
        <taxon>Auriscalpiaceae</taxon>
        <taxon>Auriscalpium</taxon>
    </lineage>
</organism>
<gene>
    <name evidence="1" type="ORF">FA95DRAFT_1567648</name>
</gene>
<protein>
    <submittedName>
        <fullName evidence="1">Uncharacterized protein</fullName>
    </submittedName>
</protein>
<dbReference type="Proteomes" id="UP000814033">
    <property type="component" value="Unassembled WGS sequence"/>
</dbReference>
<evidence type="ECO:0000313" key="1">
    <source>
        <dbReference type="EMBL" id="KAI0038633.1"/>
    </source>
</evidence>
<reference evidence="1" key="1">
    <citation type="submission" date="2021-02" db="EMBL/GenBank/DDBJ databases">
        <authorList>
            <consortium name="DOE Joint Genome Institute"/>
            <person name="Ahrendt S."/>
            <person name="Looney B.P."/>
            <person name="Miyauchi S."/>
            <person name="Morin E."/>
            <person name="Drula E."/>
            <person name="Courty P.E."/>
            <person name="Chicoki N."/>
            <person name="Fauchery L."/>
            <person name="Kohler A."/>
            <person name="Kuo A."/>
            <person name="Labutti K."/>
            <person name="Pangilinan J."/>
            <person name="Lipzen A."/>
            <person name="Riley R."/>
            <person name="Andreopoulos W."/>
            <person name="He G."/>
            <person name="Johnson J."/>
            <person name="Barry K.W."/>
            <person name="Grigoriev I.V."/>
            <person name="Nagy L."/>
            <person name="Hibbett D."/>
            <person name="Henrissat B."/>
            <person name="Matheny P.B."/>
            <person name="Labbe J."/>
            <person name="Martin F."/>
        </authorList>
    </citation>
    <scope>NUCLEOTIDE SEQUENCE</scope>
    <source>
        <strain evidence="1">FP105234-sp</strain>
    </source>
</reference>
<sequence>MTFAGAASGGHYHVGRPRGHMRGICIVTGVRGPVGIPCADSGRPCVIPLPRATIPRSFDISSSTRRTLDCAGGLIYSSNARKLEPTLHGNKKDHALGGHRSSSRPHRRSTMHYGGCDKKPAERGSAKLGH</sequence>
<evidence type="ECO:0000313" key="2">
    <source>
        <dbReference type="Proteomes" id="UP000814033"/>
    </source>
</evidence>
<reference evidence="1" key="2">
    <citation type="journal article" date="2022" name="New Phytol.">
        <title>Evolutionary transition to the ectomycorrhizal habit in the genomes of a hyperdiverse lineage of mushroom-forming fungi.</title>
        <authorList>
            <person name="Looney B."/>
            <person name="Miyauchi S."/>
            <person name="Morin E."/>
            <person name="Drula E."/>
            <person name="Courty P.E."/>
            <person name="Kohler A."/>
            <person name="Kuo A."/>
            <person name="LaButti K."/>
            <person name="Pangilinan J."/>
            <person name="Lipzen A."/>
            <person name="Riley R."/>
            <person name="Andreopoulos W."/>
            <person name="He G."/>
            <person name="Johnson J."/>
            <person name="Nolan M."/>
            <person name="Tritt A."/>
            <person name="Barry K.W."/>
            <person name="Grigoriev I.V."/>
            <person name="Nagy L.G."/>
            <person name="Hibbett D."/>
            <person name="Henrissat B."/>
            <person name="Matheny P.B."/>
            <person name="Labbe J."/>
            <person name="Martin F.M."/>
        </authorList>
    </citation>
    <scope>NUCLEOTIDE SEQUENCE</scope>
    <source>
        <strain evidence="1">FP105234-sp</strain>
    </source>
</reference>
<keyword evidence="2" id="KW-1185">Reference proteome</keyword>